<gene>
    <name evidence="4" type="ORF">EDEG_01234</name>
</gene>
<dbReference type="PANTHER" id="PTHR31157:SF1">
    <property type="entry name" value="SCP DOMAIN-CONTAINING PROTEIN"/>
    <property type="match status" value="1"/>
</dbReference>
<protein>
    <recommendedName>
        <fullName evidence="3">SCP domain-containing protein</fullName>
    </recommendedName>
</protein>
<evidence type="ECO:0000259" key="3">
    <source>
        <dbReference type="Pfam" id="PF00188"/>
    </source>
</evidence>
<dbReference type="EMBL" id="AFBI03000017">
    <property type="protein sequence ID" value="EJW04551.1"/>
    <property type="molecule type" value="Genomic_DNA"/>
</dbReference>
<dbReference type="InterPro" id="IPR014044">
    <property type="entry name" value="CAP_dom"/>
</dbReference>
<accession>J9DA04</accession>
<dbReference type="InParanoid" id="J9DA04"/>
<dbReference type="VEuPathDB" id="MicrosporidiaDB:EDEG_01234"/>
<dbReference type="Pfam" id="PF00188">
    <property type="entry name" value="CAP"/>
    <property type="match status" value="1"/>
</dbReference>
<dbReference type="Gene3D" id="3.40.33.10">
    <property type="entry name" value="CAP"/>
    <property type="match status" value="1"/>
</dbReference>
<evidence type="ECO:0000313" key="4">
    <source>
        <dbReference type="EMBL" id="EJW04551.1"/>
    </source>
</evidence>
<sequence>MKLCYILVLITQIISKLVDDVMETINKKREANGLKPLVRNKHLDWAAKLQAKYMKKVKKATAEQEKEKYADPPKRIDATKYGSWYRLTEIVGLASANNVDSVMDIFVGDMNKNGGKQTIISPVFEDAGIGYAEDKKGGSYWSLLLLRKTPLEDKKDENSNAENKKEKKEKDSSDSSKD</sequence>
<dbReference type="HOGENOM" id="CLU_1510580_0_0_1"/>
<dbReference type="Proteomes" id="UP000003163">
    <property type="component" value="Unassembled WGS sequence"/>
</dbReference>
<name>J9DA04_EDHAE</name>
<proteinExistence type="predicted"/>
<keyword evidence="2" id="KW-0732">Signal</keyword>
<reference evidence="5" key="2">
    <citation type="submission" date="2015-07" db="EMBL/GenBank/DDBJ databases">
        <title>Contrasting host-pathogen interactions and genome evolution in two generalist and specialist microsporidian pathogens of mosquitoes.</title>
        <authorList>
            <consortium name="The Broad Institute Genomics Platform"/>
            <consortium name="The Broad Institute Genome Sequencing Center for Infectious Disease"/>
            <person name="Cuomo C.A."/>
            <person name="Sanscrainte N.D."/>
            <person name="Goldberg J.M."/>
            <person name="Heiman D."/>
            <person name="Young S."/>
            <person name="Zeng Q."/>
            <person name="Becnel J.J."/>
            <person name="Birren B.W."/>
        </authorList>
    </citation>
    <scope>NUCLEOTIDE SEQUENCE [LARGE SCALE GENOMIC DNA]</scope>
    <source>
        <strain evidence="5">USNM 41457</strain>
    </source>
</reference>
<feature type="signal peptide" evidence="2">
    <location>
        <begin position="1"/>
        <end position="15"/>
    </location>
</feature>
<keyword evidence="5" id="KW-1185">Reference proteome</keyword>
<evidence type="ECO:0000256" key="1">
    <source>
        <dbReference type="SAM" id="MobiDB-lite"/>
    </source>
</evidence>
<evidence type="ECO:0000313" key="5">
    <source>
        <dbReference type="Proteomes" id="UP000003163"/>
    </source>
</evidence>
<reference evidence="4 5" key="1">
    <citation type="submission" date="2011-08" db="EMBL/GenBank/DDBJ databases">
        <authorList>
            <person name="Liu Z.J."/>
            <person name="Shi F.L."/>
            <person name="Lu J.Q."/>
            <person name="Li M."/>
            <person name="Wang Z.L."/>
        </authorList>
    </citation>
    <scope>NUCLEOTIDE SEQUENCE [LARGE SCALE GENOMIC DNA]</scope>
    <source>
        <strain evidence="4 5">USNM 41457</strain>
    </source>
</reference>
<organism evidence="4 5">
    <name type="scientific">Edhazardia aedis (strain USNM 41457)</name>
    <name type="common">Microsporidian parasite</name>
    <dbReference type="NCBI Taxonomy" id="1003232"/>
    <lineage>
        <taxon>Eukaryota</taxon>
        <taxon>Fungi</taxon>
        <taxon>Fungi incertae sedis</taxon>
        <taxon>Microsporidia</taxon>
        <taxon>Edhazardia</taxon>
    </lineage>
</organism>
<dbReference type="AlphaFoldDB" id="J9DA04"/>
<dbReference type="InterPro" id="IPR035940">
    <property type="entry name" value="CAP_sf"/>
</dbReference>
<dbReference type="CDD" id="cd05379">
    <property type="entry name" value="CAP_bacterial"/>
    <property type="match status" value="1"/>
</dbReference>
<feature type="domain" description="SCP" evidence="3">
    <location>
        <begin position="23"/>
        <end position="142"/>
    </location>
</feature>
<evidence type="ECO:0000256" key="2">
    <source>
        <dbReference type="SAM" id="SignalP"/>
    </source>
</evidence>
<dbReference type="PANTHER" id="PTHR31157">
    <property type="entry name" value="SCP DOMAIN-CONTAINING PROTEIN"/>
    <property type="match status" value="1"/>
</dbReference>
<feature type="chain" id="PRO_5012791047" description="SCP domain-containing protein" evidence="2">
    <location>
        <begin position="16"/>
        <end position="178"/>
    </location>
</feature>
<feature type="region of interest" description="Disordered" evidence="1">
    <location>
        <begin position="152"/>
        <end position="178"/>
    </location>
</feature>
<comment type="caution">
    <text evidence="4">The sequence shown here is derived from an EMBL/GenBank/DDBJ whole genome shotgun (WGS) entry which is preliminary data.</text>
</comment>